<organism evidence="3 5">
    <name type="scientific">Haladaptatus paucihalophilus DX253</name>
    <dbReference type="NCBI Taxonomy" id="797209"/>
    <lineage>
        <taxon>Archaea</taxon>
        <taxon>Methanobacteriati</taxon>
        <taxon>Methanobacteriota</taxon>
        <taxon>Stenosarchaea group</taxon>
        <taxon>Halobacteria</taxon>
        <taxon>Halobacteriales</taxon>
        <taxon>Haladaptataceae</taxon>
        <taxon>Haladaptatus</taxon>
    </lineage>
</organism>
<comment type="similarity">
    <text evidence="1">Belongs to the universal stress protein A family.</text>
</comment>
<evidence type="ECO:0000256" key="1">
    <source>
        <dbReference type="ARBA" id="ARBA00008791"/>
    </source>
</evidence>
<evidence type="ECO:0000313" key="5">
    <source>
        <dbReference type="Proteomes" id="UP000003751"/>
    </source>
</evidence>
<dbReference type="Gene3D" id="3.40.50.620">
    <property type="entry name" value="HUPs"/>
    <property type="match status" value="1"/>
</dbReference>
<dbReference type="Proteomes" id="UP000184203">
    <property type="component" value="Unassembled WGS sequence"/>
</dbReference>
<evidence type="ECO:0000313" key="3">
    <source>
        <dbReference type="EMBL" id="EFW89811.1"/>
    </source>
</evidence>
<dbReference type="Proteomes" id="UP000003751">
    <property type="component" value="Unassembled WGS sequence"/>
</dbReference>
<proteinExistence type="inferred from homology"/>
<dbReference type="PANTHER" id="PTHR46268:SF6">
    <property type="entry name" value="UNIVERSAL STRESS PROTEIN UP12"/>
    <property type="match status" value="1"/>
</dbReference>
<dbReference type="EMBL" id="FRAN01000002">
    <property type="protein sequence ID" value="SHK55044.1"/>
    <property type="molecule type" value="Genomic_DNA"/>
</dbReference>
<gene>
    <name evidence="4" type="ORF">SAMN05444342_1639</name>
    <name evidence="3" type="ORF">ZOD2009_21552</name>
</gene>
<reference evidence="3 5" key="1">
    <citation type="journal article" date="2014" name="ISME J.">
        <title>Trehalose/2-sulfotrehalose biosynthesis and glycine-betaine uptake are widely spread mechanisms for osmoadaptation in the Halobacteriales.</title>
        <authorList>
            <person name="Youssef N.H."/>
            <person name="Savage-Ashlock K.N."/>
            <person name="McCully A.L."/>
            <person name="Luedtke B."/>
            <person name="Shaw E.I."/>
            <person name="Hoff W.D."/>
            <person name="Elshahed M.S."/>
        </authorList>
    </citation>
    <scope>NUCLEOTIDE SEQUENCE [LARGE SCALE GENOMIC DNA]</scope>
    <source>
        <strain evidence="3 5">DX253</strain>
    </source>
</reference>
<evidence type="ECO:0000313" key="4">
    <source>
        <dbReference type="EMBL" id="SHK55044.1"/>
    </source>
</evidence>
<sequence length="144" mass="15432">MTGLFERIVLPVVTEEDAETTCDAALDRVADADGRVVAVHVVEKGGGIPDKASVEQREERADEIFSVVTDRCDAAGVPVETKLTYGTDIADAIFDVAEDVDATAIVFSPRHGSRWIQLLTGDVAHSLVTKSDRPIVVLPDTEAN</sequence>
<keyword evidence="6" id="KW-1185">Reference proteome</keyword>
<dbReference type="OrthoDB" id="202478at2157"/>
<protein>
    <submittedName>
        <fullName evidence="4">Nucleotide-binding universal stress protein, UspA family</fullName>
    </submittedName>
    <submittedName>
        <fullName evidence="3">UspA domain protein</fullName>
    </submittedName>
</protein>
<reference evidence="4" key="2">
    <citation type="submission" date="2016-11" db="EMBL/GenBank/DDBJ databases">
        <authorList>
            <person name="Jaros S."/>
            <person name="Januszkiewicz K."/>
            <person name="Wedrychowicz H."/>
        </authorList>
    </citation>
    <scope>NUCLEOTIDE SEQUENCE [LARGE SCALE GENOMIC DNA]</scope>
    <source>
        <strain evidence="4">DX253</strain>
    </source>
</reference>
<dbReference type="CDD" id="cd00293">
    <property type="entry name" value="USP-like"/>
    <property type="match status" value="1"/>
</dbReference>
<dbReference type="Pfam" id="PF00582">
    <property type="entry name" value="Usp"/>
    <property type="match status" value="1"/>
</dbReference>
<dbReference type="SUPFAM" id="SSF52402">
    <property type="entry name" value="Adenine nucleotide alpha hydrolases-like"/>
    <property type="match status" value="1"/>
</dbReference>
<accession>E7QZR7</accession>
<dbReference type="RefSeq" id="WP_007983448.1">
    <property type="nucleotide sequence ID" value="NZ_AEMG01000030.1"/>
</dbReference>
<dbReference type="PATRIC" id="fig|797209.4.peg.4228"/>
<evidence type="ECO:0000259" key="2">
    <source>
        <dbReference type="Pfam" id="PF00582"/>
    </source>
</evidence>
<dbReference type="InterPro" id="IPR006016">
    <property type="entry name" value="UspA"/>
</dbReference>
<name>E7QZR7_HALPU</name>
<dbReference type="eggNOG" id="arCOG00450">
    <property type="taxonomic scope" value="Archaea"/>
</dbReference>
<dbReference type="AlphaFoldDB" id="E7QZR7"/>
<evidence type="ECO:0000313" key="6">
    <source>
        <dbReference type="Proteomes" id="UP000184203"/>
    </source>
</evidence>
<reference evidence="6" key="3">
    <citation type="submission" date="2016-11" db="EMBL/GenBank/DDBJ databases">
        <authorList>
            <person name="Varghese N."/>
            <person name="Submissions S."/>
        </authorList>
    </citation>
    <scope>NUCLEOTIDE SEQUENCE [LARGE SCALE GENOMIC DNA]</scope>
    <source>
        <strain evidence="6">DX253</strain>
    </source>
</reference>
<feature type="domain" description="UspA" evidence="2">
    <location>
        <begin position="5"/>
        <end position="139"/>
    </location>
</feature>
<dbReference type="STRING" id="797209.GCA_000376445_01369"/>
<dbReference type="InterPro" id="IPR014729">
    <property type="entry name" value="Rossmann-like_a/b/a_fold"/>
</dbReference>
<dbReference type="EMBL" id="AEMG01000030">
    <property type="protein sequence ID" value="EFW89811.1"/>
    <property type="molecule type" value="Genomic_DNA"/>
</dbReference>
<dbReference type="PANTHER" id="PTHR46268">
    <property type="entry name" value="STRESS RESPONSE PROTEIN NHAX"/>
    <property type="match status" value="1"/>
</dbReference>